<reference evidence="2" key="1">
    <citation type="submission" date="2022-10" db="EMBL/GenBank/DDBJ databases">
        <authorList>
            <person name="Chen Y."/>
            <person name="Dougan E. K."/>
            <person name="Chan C."/>
            <person name="Rhodes N."/>
            <person name="Thang M."/>
        </authorList>
    </citation>
    <scope>NUCLEOTIDE SEQUENCE</scope>
</reference>
<feature type="transmembrane region" description="Helical" evidence="1">
    <location>
        <begin position="446"/>
        <end position="465"/>
    </location>
</feature>
<reference evidence="3 4" key="2">
    <citation type="submission" date="2024-05" db="EMBL/GenBank/DDBJ databases">
        <authorList>
            <person name="Chen Y."/>
            <person name="Shah S."/>
            <person name="Dougan E. K."/>
            <person name="Thang M."/>
            <person name="Chan C."/>
        </authorList>
    </citation>
    <scope>NUCLEOTIDE SEQUENCE [LARGE SCALE GENOMIC DNA]</scope>
</reference>
<keyword evidence="1" id="KW-0812">Transmembrane</keyword>
<dbReference type="AlphaFoldDB" id="A0A9P1DPQ0"/>
<evidence type="ECO:0000256" key="1">
    <source>
        <dbReference type="SAM" id="Phobius"/>
    </source>
</evidence>
<feature type="transmembrane region" description="Helical" evidence="1">
    <location>
        <begin position="558"/>
        <end position="576"/>
    </location>
</feature>
<feature type="transmembrane region" description="Helical" evidence="1">
    <location>
        <begin position="331"/>
        <end position="350"/>
    </location>
</feature>
<feature type="transmembrane region" description="Helical" evidence="1">
    <location>
        <begin position="234"/>
        <end position="253"/>
    </location>
</feature>
<evidence type="ECO:0000313" key="3">
    <source>
        <dbReference type="EMBL" id="CAL4800559.1"/>
    </source>
</evidence>
<feature type="transmembrane region" description="Helical" evidence="1">
    <location>
        <begin position="193"/>
        <end position="214"/>
    </location>
</feature>
<proteinExistence type="predicted"/>
<comment type="caution">
    <text evidence="2">The sequence shown here is derived from an EMBL/GenBank/DDBJ whole genome shotgun (WGS) entry which is preliminary data.</text>
</comment>
<evidence type="ECO:0000313" key="4">
    <source>
        <dbReference type="Proteomes" id="UP001152797"/>
    </source>
</evidence>
<accession>A0A9P1DPQ0</accession>
<dbReference type="EMBL" id="CAMXCT010005779">
    <property type="protein sequence ID" value="CAI4013247.1"/>
    <property type="molecule type" value="Genomic_DNA"/>
</dbReference>
<evidence type="ECO:0000313" key="2">
    <source>
        <dbReference type="EMBL" id="CAI4013247.1"/>
    </source>
</evidence>
<keyword evidence="1" id="KW-0472">Membrane</keyword>
<protein>
    <submittedName>
        <fullName evidence="2">Uncharacterized protein</fullName>
    </submittedName>
</protein>
<dbReference type="EMBL" id="CAMXCT020005779">
    <property type="protein sequence ID" value="CAL1166622.1"/>
    <property type="molecule type" value="Genomic_DNA"/>
</dbReference>
<organism evidence="2">
    <name type="scientific">Cladocopium goreaui</name>
    <dbReference type="NCBI Taxonomy" id="2562237"/>
    <lineage>
        <taxon>Eukaryota</taxon>
        <taxon>Sar</taxon>
        <taxon>Alveolata</taxon>
        <taxon>Dinophyceae</taxon>
        <taxon>Suessiales</taxon>
        <taxon>Symbiodiniaceae</taxon>
        <taxon>Cladocopium</taxon>
    </lineage>
</organism>
<keyword evidence="4" id="KW-1185">Reference proteome</keyword>
<keyword evidence="1" id="KW-1133">Transmembrane helix</keyword>
<dbReference type="OrthoDB" id="438784at2759"/>
<gene>
    <name evidence="2" type="ORF">C1SCF055_LOCUS38237</name>
</gene>
<feature type="transmembrane region" description="Helical" evidence="1">
    <location>
        <begin position="362"/>
        <end position="383"/>
    </location>
</feature>
<dbReference type="Proteomes" id="UP001152797">
    <property type="component" value="Unassembled WGS sequence"/>
</dbReference>
<name>A0A9P1DPQ0_9DINO</name>
<dbReference type="EMBL" id="CAMXCT030005779">
    <property type="protein sequence ID" value="CAL4800559.1"/>
    <property type="molecule type" value="Genomic_DNA"/>
</dbReference>
<feature type="transmembrane region" description="Helical" evidence="1">
    <location>
        <begin position="485"/>
        <end position="507"/>
    </location>
</feature>
<sequence length="594" mass="66709">MGQSAGCENVCESKAKEATDPPEICDHKVRKGQEAEEDVSVVASLDAVASPGDCLAKIEAEPSPSNSSDFHSATCSSPVDNSVVIQVAVSAISDLNVRSVNSKVTKRSRLEKTLHLHLDIDILRAVPLRSAMCDFGAMWRMNPHRCTAAELQKVYEKSRSSSYYDLFLSHTWLTPGWQKFGSMLLRHHWPQMLLGWFAGTSLAVVLVLSGSLHLNLFQSIDFDLDYEGIEFAPYSTTLGMLGAAIALVSSPILQLECCTAPSYCFLDIACVHQTDPELRERGVYGIGGWLSVSKELRILWSPPYFSRLWCVFEVAAYRIANPKGKITFQPVFVENLVIIAWFCVFMIVWFDISGLHFPEYRWLFLLVEFLMTVLVIFPLKVLWAKKRQAIVDLADFTLSEVVCGDDTFDRPFVYSAINGWYGSLDDFTDFVRGPLRRDLLNDFSTVHLPFAYYFMIASPFFGRYLDYSLAMWSCDKIPHDLVWSYFLAMGLSRGGVMIMAVKVIFLLVDFFAASPKVSVARTCIQTSIIILVITGLVWGHRQLAEACYSQRTLEASSALAAATVVLSMCVFISFRCRSRQQRERNNSYEISSGD</sequence>
<feature type="transmembrane region" description="Helical" evidence="1">
    <location>
        <begin position="519"/>
        <end position="538"/>
    </location>
</feature>